<comment type="caution">
    <text evidence="2">The sequence shown here is derived from an EMBL/GenBank/DDBJ whole genome shotgun (WGS) entry which is preliminary data.</text>
</comment>
<name>A0A6V8KUR2_9ACTN</name>
<dbReference type="AlphaFoldDB" id="A0A6V8KUR2"/>
<organism evidence="2 3">
    <name type="scientific">Phytohabitans rumicis</name>
    <dbReference type="NCBI Taxonomy" id="1076125"/>
    <lineage>
        <taxon>Bacteria</taxon>
        <taxon>Bacillati</taxon>
        <taxon>Actinomycetota</taxon>
        <taxon>Actinomycetes</taxon>
        <taxon>Micromonosporales</taxon>
        <taxon>Micromonosporaceae</taxon>
    </lineage>
</organism>
<dbReference type="SUPFAM" id="SSF53474">
    <property type="entry name" value="alpha/beta-Hydrolases"/>
    <property type="match status" value="1"/>
</dbReference>
<dbReference type="Pfam" id="PF12697">
    <property type="entry name" value="Abhydrolase_6"/>
    <property type="match status" value="1"/>
</dbReference>
<dbReference type="InterPro" id="IPR000073">
    <property type="entry name" value="AB_hydrolase_1"/>
</dbReference>
<dbReference type="RefSeq" id="WP_173074032.1">
    <property type="nucleotide sequence ID" value="NZ_BAABJB010000016.1"/>
</dbReference>
<gene>
    <name evidence="2" type="ORF">Prum_008220</name>
</gene>
<feature type="domain" description="AB hydrolase-1" evidence="1">
    <location>
        <begin position="44"/>
        <end position="309"/>
    </location>
</feature>
<evidence type="ECO:0000313" key="3">
    <source>
        <dbReference type="Proteomes" id="UP000482960"/>
    </source>
</evidence>
<sequence>MTDTATRTDFPVRVAEVPDDQPLAIAATVYPPPNIRPGDPATVLVCWPGGSYDRKYWDIDYGGRTGYSAAKYWAEQGFVVVAADQLGVGESSQPVVDGDAVSLEVMGAAADSFVRLLRARLRDGTLHPGLPALERITMVGVGHSLGGFTVVAQQATHGSYERICCLGVTHSAKVVVDESMGREAVDPWLVAKDQAKAFFKDTWADLYGLPSKAEHSGWLYGPEDDPELTAADASVSARWSRRPYVQALLDGYSAPLAARVSSPVFVGFSAVDVAAEPRTEPVHYPGSSDITLYLLPRAGHCSNFAPTRFELWDRIAAWTRSFDEPARAGEAAISR</sequence>
<evidence type="ECO:0000313" key="2">
    <source>
        <dbReference type="EMBL" id="GFJ87180.1"/>
    </source>
</evidence>
<accession>A0A6V8KUR2</accession>
<evidence type="ECO:0000259" key="1">
    <source>
        <dbReference type="Pfam" id="PF12697"/>
    </source>
</evidence>
<dbReference type="Proteomes" id="UP000482960">
    <property type="component" value="Unassembled WGS sequence"/>
</dbReference>
<proteinExistence type="predicted"/>
<dbReference type="InterPro" id="IPR029058">
    <property type="entry name" value="AB_hydrolase_fold"/>
</dbReference>
<dbReference type="EMBL" id="BLPG01000001">
    <property type="protein sequence ID" value="GFJ87180.1"/>
    <property type="molecule type" value="Genomic_DNA"/>
</dbReference>
<keyword evidence="3" id="KW-1185">Reference proteome</keyword>
<protein>
    <recommendedName>
        <fullName evidence="1">AB hydrolase-1 domain-containing protein</fullName>
    </recommendedName>
</protein>
<reference evidence="2 3" key="2">
    <citation type="submission" date="2020-03" db="EMBL/GenBank/DDBJ databases">
        <authorList>
            <person name="Ichikawa N."/>
            <person name="Kimura A."/>
            <person name="Kitahashi Y."/>
            <person name="Uohara A."/>
        </authorList>
    </citation>
    <scope>NUCLEOTIDE SEQUENCE [LARGE SCALE GENOMIC DNA]</scope>
    <source>
        <strain evidence="2 3">NBRC 108638</strain>
    </source>
</reference>
<dbReference type="Gene3D" id="3.40.50.1820">
    <property type="entry name" value="alpha/beta hydrolase"/>
    <property type="match status" value="1"/>
</dbReference>
<reference evidence="2 3" key="1">
    <citation type="submission" date="2020-03" db="EMBL/GenBank/DDBJ databases">
        <title>Whole genome shotgun sequence of Phytohabitans rumicis NBRC 108638.</title>
        <authorList>
            <person name="Komaki H."/>
            <person name="Tamura T."/>
        </authorList>
    </citation>
    <scope>NUCLEOTIDE SEQUENCE [LARGE SCALE GENOMIC DNA]</scope>
    <source>
        <strain evidence="2 3">NBRC 108638</strain>
    </source>
</reference>